<name>A0A7W9A3R8_9CAUL</name>
<feature type="region of interest" description="Disordered" evidence="1">
    <location>
        <begin position="1"/>
        <end position="44"/>
    </location>
</feature>
<dbReference type="RefSeq" id="WP_123287017.1">
    <property type="nucleotide sequence ID" value="NZ_JACIJB010000006.1"/>
</dbReference>
<dbReference type="OrthoDB" id="8005693at2"/>
<evidence type="ECO:0008006" key="4">
    <source>
        <dbReference type="Google" id="ProtNLM"/>
    </source>
</evidence>
<dbReference type="Proteomes" id="UP000548978">
    <property type="component" value="Unassembled WGS sequence"/>
</dbReference>
<evidence type="ECO:0000313" key="3">
    <source>
        <dbReference type="Proteomes" id="UP000548978"/>
    </source>
</evidence>
<feature type="compositionally biased region" description="Polar residues" evidence="1">
    <location>
        <begin position="1"/>
        <end position="11"/>
    </location>
</feature>
<dbReference type="InterPro" id="IPR019704">
    <property type="entry name" value="Flagellar_assmbl_FliX_class2"/>
</dbReference>
<dbReference type="EMBL" id="JACIJB010000006">
    <property type="protein sequence ID" value="MBB5660889.1"/>
    <property type="molecule type" value="Genomic_DNA"/>
</dbReference>
<comment type="caution">
    <text evidence="2">The sequence shown here is derived from an EMBL/GenBank/DDBJ whole genome shotgun (WGS) entry which is preliminary data.</text>
</comment>
<keyword evidence="3" id="KW-1185">Reference proteome</keyword>
<evidence type="ECO:0000313" key="2">
    <source>
        <dbReference type="EMBL" id="MBB5660889.1"/>
    </source>
</evidence>
<sequence>MKINGPQSSGPASRPTRPGQAAGGFSLGGAAGASAAGAKSGVAAMSGPTSVASLMALQGVEGVEGPQERRRRAIRRGHRLLDRLEALKLAHLAGQGDADALRALSRTGGEDRPDSEDASLNAVLDQVDLRVAVELAKAAVAGN</sequence>
<protein>
    <recommendedName>
        <fullName evidence="4">Flagellar assembly regulator FliX</fullName>
    </recommendedName>
</protein>
<reference evidence="2 3" key="1">
    <citation type="submission" date="2020-08" db="EMBL/GenBank/DDBJ databases">
        <title>Genomic Encyclopedia of Type Strains, Phase IV (KMG-IV): sequencing the most valuable type-strain genomes for metagenomic binning, comparative biology and taxonomic classification.</title>
        <authorList>
            <person name="Goeker M."/>
        </authorList>
    </citation>
    <scope>NUCLEOTIDE SEQUENCE [LARGE SCALE GENOMIC DNA]</scope>
    <source>
        <strain evidence="2 3">DSM 24448</strain>
    </source>
</reference>
<gene>
    <name evidence="2" type="ORF">FHS65_001642</name>
</gene>
<evidence type="ECO:0000256" key="1">
    <source>
        <dbReference type="SAM" id="MobiDB-lite"/>
    </source>
</evidence>
<proteinExistence type="predicted"/>
<feature type="compositionally biased region" description="Low complexity" evidence="1">
    <location>
        <begin position="32"/>
        <end position="44"/>
    </location>
</feature>
<dbReference type="AlphaFoldDB" id="A0A7W9A3R8"/>
<accession>A0A7W9A3R8</accession>
<dbReference type="Pfam" id="PF10768">
    <property type="entry name" value="FliX"/>
    <property type="match status" value="1"/>
</dbReference>
<organism evidence="2 3">
    <name type="scientific">Brevundimonas halotolerans</name>
    <dbReference type="NCBI Taxonomy" id="69670"/>
    <lineage>
        <taxon>Bacteria</taxon>
        <taxon>Pseudomonadati</taxon>
        <taxon>Pseudomonadota</taxon>
        <taxon>Alphaproteobacteria</taxon>
        <taxon>Caulobacterales</taxon>
        <taxon>Caulobacteraceae</taxon>
        <taxon>Brevundimonas</taxon>
    </lineage>
</organism>
<feature type="compositionally biased region" description="Gly residues" evidence="1">
    <location>
        <begin position="21"/>
        <end position="31"/>
    </location>
</feature>
<dbReference type="GO" id="GO:0044781">
    <property type="term" value="P:bacterial-type flagellum organization"/>
    <property type="evidence" value="ECO:0007669"/>
    <property type="project" value="InterPro"/>
</dbReference>